<dbReference type="EMBL" id="CCDP010000001">
    <property type="protein sequence ID" value="CDQ40131.1"/>
    <property type="molecule type" value="Genomic_DNA"/>
</dbReference>
<dbReference type="PANTHER" id="PTHR30531">
    <property type="entry name" value="FLAGELLAR BIOSYNTHETIC PROTEIN FLHB"/>
    <property type="match status" value="1"/>
</dbReference>
<evidence type="ECO:0000313" key="2">
    <source>
        <dbReference type="Proteomes" id="UP000028875"/>
    </source>
</evidence>
<reference evidence="1 2" key="1">
    <citation type="submission" date="2014-03" db="EMBL/GenBank/DDBJ databases">
        <authorList>
            <person name="Urmite Genomes U."/>
        </authorList>
    </citation>
    <scope>NUCLEOTIDE SEQUENCE [LARGE SCALE GENOMIC DNA]</scope>
    <source>
        <strain evidence="1 2">Vm-5</strain>
    </source>
</reference>
<dbReference type="SUPFAM" id="SSF160544">
    <property type="entry name" value="EscU C-terminal domain-like"/>
    <property type="match status" value="1"/>
</dbReference>
<dbReference type="AlphaFoldDB" id="A0A024QDV5"/>
<dbReference type="PANTHER" id="PTHR30531:SF12">
    <property type="entry name" value="FLAGELLAR BIOSYNTHETIC PROTEIN FLHB"/>
    <property type="match status" value="1"/>
</dbReference>
<protein>
    <submittedName>
        <fullName evidence="1">Flagellar biosynthetic protein FlhB</fullName>
    </submittedName>
</protein>
<dbReference type="Gene3D" id="3.40.1690.10">
    <property type="entry name" value="secretion proteins EscU"/>
    <property type="match status" value="1"/>
</dbReference>
<dbReference type="Proteomes" id="UP000028875">
    <property type="component" value="Unassembled WGS sequence"/>
</dbReference>
<dbReference type="eggNOG" id="COG2257">
    <property type="taxonomic scope" value="Bacteria"/>
</dbReference>
<dbReference type="InterPro" id="IPR006135">
    <property type="entry name" value="T3SS_substrate_exporter"/>
</dbReference>
<dbReference type="GO" id="GO:0009306">
    <property type="term" value="P:protein secretion"/>
    <property type="evidence" value="ECO:0007669"/>
    <property type="project" value="InterPro"/>
</dbReference>
<keyword evidence="1" id="KW-0282">Flagellum</keyword>
<dbReference type="STRING" id="1462526.BN990_02449"/>
<dbReference type="Pfam" id="PF01312">
    <property type="entry name" value="Bac_export_2"/>
    <property type="match status" value="1"/>
</dbReference>
<dbReference type="RefSeq" id="WP_021291593.1">
    <property type="nucleotide sequence ID" value="NZ_BNER01000004.1"/>
</dbReference>
<comment type="caution">
    <text evidence="1">The sequence shown here is derived from an EMBL/GenBank/DDBJ whole genome shotgun (WGS) entry which is preliminary data.</text>
</comment>
<reference evidence="2" key="2">
    <citation type="submission" date="2014-05" db="EMBL/GenBank/DDBJ databases">
        <title>Draft genome sequence of Virgibacillus massiliensis Vm-5.</title>
        <authorList>
            <person name="Khelaifia S."/>
            <person name="Croce O."/>
            <person name="Lagier J.C."/>
            <person name="Raoult D."/>
        </authorList>
    </citation>
    <scope>NUCLEOTIDE SEQUENCE [LARGE SCALE GENOMIC DNA]</scope>
    <source>
        <strain evidence="2">Vm-5</strain>
    </source>
</reference>
<evidence type="ECO:0000313" key="1">
    <source>
        <dbReference type="EMBL" id="CDQ40131.1"/>
    </source>
</evidence>
<keyword evidence="1" id="KW-0969">Cilium</keyword>
<gene>
    <name evidence="1" type="primary">flhB_2</name>
    <name evidence="1" type="ORF">BN990_02449</name>
</gene>
<name>A0A024QDV5_9BACI</name>
<dbReference type="GO" id="GO:0005886">
    <property type="term" value="C:plasma membrane"/>
    <property type="evidence" value="ECO:0007669"/>
    <property type="project" value="TreeGrafter"/>
</dbReference>
<keyword evidence="1" id="KW-0966">Cell projection</keyword>
<organism evidence="1 2">
    <name type="scientific">Virgibacillus massiliensis</name>
    <dbReference type="NCBI Taxonomy" id="1462526"/>
    <lineage>
        <taxon>Bacteria</taxon>
        <taxon>Bacillati</taxon>
        <taxon>Bacillota</taxon>
        <taxon>Bacilli</taxon>
        <taxon>Bacillales</taxon>
        <taxon>Bacillaceae</taxon>
        <taxon>Virgibacillus</taxon>
    </lineage>
</organism>
<dbReference type="OrthoDB" id="5244399at2"/>
<proteinExistence type="predicted"/>
<accession>A0A024QDV5</accession>
<dbReference type="InterPro" id="IPR029025">
    <property type="entry name" value="T3SS_substrate_exporter_C"/>
</dbReference>
<keyword evidence="2" id="KW-1185">Reference proteome</keyword>
<sequence length="89" mass="9937">MTGKYSKAAALRYDETKQAAPVVSAVGKGWVADDIIEKAKEYNVPVLEDATLVELVAQLNINESIPEELYEAVAEVFAFIYRMDQQLEQ</sequence>